<dbReference type="Proteomes" id="UP000234166">
    <property type="component" value="Unassembled WGS sequence"/>
</dbReference>
<evidence type="ECO:0008006" key="5">
    <source>
        <dbReference type="Google" id="ProtNLM"/>
    </source>
</evidence>
<evidence type="ECO:0000313" key="1">
    <source>
        <dbReference type="EMBL" id="SON80960.1"/>
    </source>
</evidence>
<reference evidence="3 4" key="1">
    <citation type="submission" date="2017-10" db="EMBL/GenBank/DDBJ databases">
        <authorList>
            <person name="Regsiter A."/>
            <person name="William W."/>
        </authorList>
    </citation>
    <scope>NUCLEOTIDE SEQUENCE [LARGE SCALE GENOMIC DNA]</scope>
    <source>
        <strain evidence="1 4">CFBP6984</strain>
        <strain evidence="2 3">CFBP7430</strain>
    </source>
</reference>
<evidence type="ECO:0000313" key="4">
    <source>
        <dbReference type="Proteomes" id="UP000234181"/>
    </source>
</evidence>
<sequence>MGRTGNVPSRASALLHTEFFHRSECPAPMQAFAWLGQRAAMINAISAGHRALGRGRHSLANHCYLLTVTRCQRQRLVDDFQLAASGSRAFIATLPGAQARS</sequence>
<dbReference type="EMBL" id="OCYT01000093">
    <property type="protein sequence ID" value="SON80960.1"/>
    <property type="molecule type" value="Genomic_DNA"/>
</dbReference>
<keyword evidence="4" id="KW-1185">Reference proteome</keyword>
<evidence type="ECO:0000313" key="2">
    <source>
        <dbReference type="EMBL" id="SON88269.1"/>
    </source>
</evidence>
<name>A0AB38E0B8_XANCH</name>
<proteinExistence type="predicted"/>
<protein>
    <recommendedName>
        <fullName evidence="5">Transposase</fullName>
    </recommendedName>
</protein>
<dbReference type="Proteomes" id="UP000234181">
    <property type="component" value="Unassembled WGS sequence"/>
</dbReference>
<accession>A0AB38E0B8</accession>
<evidence type="ECO:0000313" key="3">
    <source>
        <dbReference type="Proteomes" id="UP000234166"/>
    </source>
</evidence>
<organism evidence="2 3">
    <name type="scientific">Xanthomonas campestris pv. phaseoli</name>
    <dbReference type="NCBI Taxonomy" id="317013"/>
    <lineage>
        <taxon>Bacteria</taxon>
        <taxon>Pseudomonadati</taxon>
        <taxon>Pseudomonadota</taxon>
        <taxon>Gammaproteobacteria</taxon>
        <taxon>Lysobacterales</taxon>
        <taxon>Lysobacteraceae</taxon>
        <taxon>Xanthomonas</taxon>
    </lineage>
</organism>
<dbReference type="AlphaFoldDB" id="A0AB38E0B8"/>
<dbReference type="EMBL" id="OCYS01000090">
    <property type="protein sequence ID" value="SON88269.1"/>
    <property type="molecule type" value="Genomic_DNA"/>
</dbReference>
<gene>
    <name evidence="1" type="ORF">XAP6984_380067</name>
    <name evidence="2" type="ORF">XAP7430_360070</name>
</gene>
<comment type="caution">
    <text evidence="2">The sequence shown here is derived from an EMBL/GenBank/DDBJ whole genome shotgun (WGS) entry which is preliminary data.</text>
</comment>